<sequence length="306" mass="32076">MSPQIKVVGVGGSGSNTVSRMVKFEIKGVELIAVNTDAQALHFSTANQKILIGKEVTKGLGTGMDLNLGKLAAEESKEELLKAVTGADMVFVTCGLGGGTGSGAAPVIAEIAKNLGILTVAVVTTPFSFEGSERKKIAERALENFQGKTDSLLVISNDKLLKIVDEKTTVASAFFMCDEVLKEAVQGITDLILTPGIINIDFASVLSIMKNSGHALFGAGRAAGENRAVLAAEKAINSPLLDFSIKGSKGVLFNASGQDITLNEIQEAAKIITKNVDPRAQIIFGAIKDNTLKKGEIKISVIATKF</sequence>
<dbReference type="HAMAP" id="MF_00909">
    <property type="entry name" value="FtsZ"/>
    <property type="match status" value="1"/>
</dbReference>
<dbReference type="SMART" id="SM00865">
    <property type="entry name" value="Tubulin_C"/>
    <property type="match status" value="1"/>
</dbReference>
<dbReference type="InterPro" id="IPR008280">
    <property type="entry name" value="Tub_FtsZ_C"/>
</dbReference>
<evidence type="ECO:0000256" key="4">
    <source>
        <dbReference type="HAMAP-Rule" id="MF_00909"/>
    </source>
</evidence>
<dbReference type="GO" id="GO:0003924">
    <property type="term" value="F:GTPase activity"/>
    <property type="evidence" value="ECO:0007669"/>
    <property type="project" value="UniProtKB-UniRule"/>
</dbReference>
<evidence type="ECO:0000313" key="9">
    <source>
        <dbReference type="EMBL" id="OGZ79170.1"/>
    </source>
</evidence>
<dbReference type="InterPro" id="IPR000158">
    <property type="entry name" value="Cell_div_FtsZ"/>
</dbReference>
<reference evidence="9 10" key="1">
    <citation type="journal article" date="2016" name="Nat. Commun.">
        <title>Thousands of microbial genomes shed light on interconnected biogeochemical processes in an aquifer system.</title>
        <authorList>
            <person name="Anantharaman K."/>
            <person name="Brown C.T."/>
            <person name="Hug L.A."/>
            <person name="Sharon I."/>
            <person name="Castelle C.J."/>
            <person name="Probst A.J."/>
            <person name="Thomas B.C."/>
            <person name="Singh A."/>
            <person name="Wilkins M.J."/>
            <person name="Karaoz U."/>
            <person name="Brodie E.L."/>
            <person name="Williams K.H."/>
            <person name="Hubbard S.S."/>
            <person name="Banfield J.F."/>
        </authorList>
    </citation>
    <scope>NUCLEOTIDE SEQUENCE [LARGE SCALE GENOMIC DNA]</scope>
</reference>
<feature type="domain" description="Tubulin/FtsZ GTPase" evidence="7">
    <location>
        <begin position="4"/>
        <end position="196"/>
    </location>
</feature>
<evidence type="ECO:0000256" key="3">
    <source>
        <dbReference type="ARBA" id="ARBA00023134"/>
    </source>
</evidence>
<feature type="domain" description="Tubulin/FtsZ 2-layer sandwich" evidence="8">
    <location>
        <begin position="198"/>
        <end position="306"/>
    </location>
</feature>
<keyword evidence="4 6" id="KW-0717">Septation</keyword>
<dbReference type="NCBIfam" id="TIGR00065">
    <property type="entry name" value="ftsZ"/>
    <property type="match status" value="1"/>
</dbReference>
<gene>
    <name evidence="4" type="primary">ftsZ</name>
    <name evidence="9" type="ORF">A2358_04225</name>
</gene>
<dbReference type="GO" id="GO:0032153">
    <property type="term" value="C:cell division site"/>
    <property type="evidence" value="ECO:0007669"/>
    <property type="project" value="UniProtKB-UniRule"/>
</dbReference>
<evidence type="ECO:0000256" key="6">
    <source>
        <dbReference type="RuleBase" id="RU000631"/>
    </source>
</evidence>
<evidence type="ECO:0000256" key="2">
    <source>
        <dbReference type="ARBA" id="ARBA00022741"/>
    </source>
</evidence>
<dbReference type="InterPro" id="IPR037103">
    <property type="entry name" value="Tubulin/FtsZ-like_C"/>
</dbReference>
<dbReference type="EMBL" id="MHPJ01000008">
    <property type="protein sequence ID" value="OGZ79170.1"/>
    <property type="molecule type" value="Genomic_DNA"/>
</dbReference>
<comment type="caution">
    <text evidence="4">Lacks conserved residue(s) required for the propagation of feature annotation.</text>
</comment>
<dbReference type="Gene3D" id="3.30.1330.20">
    <property type="entry name" value="Tubulin/FtsZ, C-terminal domain"/>
    <property type="match status" value="1"/>
</dbReference>
<dbReference type="GO" id="GO:0007017">
    <property type="term" value="P:microtubule-based process"/>
    <property type="evidence" value="ECO:0007669"/>
    <property type="project" value="InterPro"/>
</dbReference>
<keyword evidence="4 6" id="KW-0132">Cell division</keyword>
<evidence type="ECO:0000313" key="10">
    <source>
        <dbReference type="Proteomes" id="UP000178650"/>
    </source>
</evidence>
<dbReference type="InterPro" id="IPR020805">
    <property type="entry name" value="Cell_div_FtsZ_CS"/>
</dbReference>
<feature type="binding site" evidence="4">
    <location>
        <begin position="99"/>
        <end position="101"/>
    </location>
    <ligand>
        <name>GTP</name>
        <dbReference type="ChEBI" id="CHEBI:37565"/>
    </ligand>
</feature>
<evidence type="ECO:0000256" key="1">
    <source>
        <dbReference type="ARBA" id="ARBA00009690"/>
    </source>
</evidence>
<name>A0A1G2IXX1_9BACT</name>
<dbReference type="InterPro" id="IPR003008">
    <property type="entry name" value="Tubulin_FtsZ_GTPase"/>
</dbReference>
<dbReference type="PRINTS" id="PR00423">
    <property type="entry name" value="CELLDVISFTSZ"/>
</dbReference>
<comment type="function">
    <text evidence="4 6">Essential cell division protein that forms a contractile ring structure (Z ring) at the future cell division site. The regulation of the ring assembly controls the timing and the location of cell division. One of the functions of the FtsZ ring is to recruit other cell division proteins to the septum to produce a new cell wall between the dividing cells. Binds GTP and shows GTPase activity.</text>
</comment>
<organism evidence="9 10">
    <name type="scientific">Candidatus Staskawiczbacteria bacterium RIFOXYB1_FULL_37_44</name>
    <dbReference type="NCBI Taxonomy" id="1802223"/>
    <lineage>
        <taxon>Bacteria</taxon>
        <taxon>Candidatus Staskawicziibacteriota</taxon>
    </lineage>
</organism>
<dbReference type="InterPro" id="IPR017975">
    <property type="entry name" value="Tubulin_CS"/>
</dbReference>
<evidence type="ECO:0000259" key="7">
    <source>
        <dbReference type="SMART" id="SM00864"/>
    </source>
</evidence>
<feature type="binding site" evidence="4">
    <location>
        <position position="130"/>
    </location>
    <ligand>
        <name>GTP</name>
        <dbReference type="ChEBI" id="CHEBI:37565"/>
    </ligand>
</feature>
<comment type="subunit">
    <text evidence="4">Homodimer. Polymerizes to form a dynamic ring structure in a strictly GTP-dependent manner. Interacts directly with several other division proteins.</text>
</comment>
<evidence type="ECO:0000259" key="8">
    <source>
        <dbReference type="SMART" id="SM00865"/>
    </source>
</evidence>
<feature type="binding site" evidence="4">
    <location>
        <position position="178"/>
    </location>
    <ligand>
        <name>GTP</name>
        <dbReference type="ChEBI" id="CHEBI:37565"/>
    </ligand>
</feature>
<dbReference type="GO" id="GO:0000917">
    <property type="term" value="P:division septum assembly"/>
    <property type="evidence" value="ECO:0007669"/>
    <property type="project" value="UniProtKB-KW"/>
</dbReference>
<evidence type="ECO:0000256" key="5">
    <source>
        <dbReference type="NCBIfam" id="TIGR00065"/>
    </source>
</evidence>
<dbReference type="PANTHER" id="PTHR30314:SF3">
    <property type="entry name" value="MITOCHONDRIAL DIVISION PROTEIN FSZA"/>
    <property type="match status" value="1"/>
</dbReference>
<dbReference type="PROSITE" id="PS00227">
    <property type="entry name" value="TUBULIN"/>
    <property type="match status" value="1"/>
</dbReference>
<dbReference type="GO" id="GO:0043093">
    <property type="term" value="P:FtsZ-dependent cytokinesis"/>
    <property type="evidence" value="ECO:0007669"/>
    <property type="project" value="UniProtKB-UniRule"/>
</dbReference>
<dbReference type="CDD" id="cd02201">
    <property type="entry name" value="FtsZ_type1"/>
    <property type="match status" value="1"/>
</dbReference>
<dbReference type="GO" id="GO:0051258">
    <property type="term" value="P:protein polymerization"/>
    <property type="evidence" value="ECO:0007669"/>
    <property type="project" value="UniProtKB-UniRule"/>
</dbReference>
<dbReference type="PANTHER" id="PTHR30314">
    <property type="entry name" value="CELL DIVISION PROTEIN FTSZ-RELATED"/>
    <property type="match status" value="1"/>
</dbReference>
<keyword evidence="4 6" id="KW-0131">Cell cycle</keyword>
<dbReference type="Pfam" id="PF12327">
    <property type="entry name" value="FtsZ_C"/>
    <property type="match status" value="1"/>
</dbReference>
<dbReference type="SUPFAM" id="SSF55307">
    <property type="entry name" value="Tubulin C-terminal domain-like"/>
    <property type="match status" value="1"/>
</dbReference>
<dbReference type="InterPro" id="IPR045061">
    <property type="entry name" value="FtsZ/CetZ"/>
</dbReference>
<proteinExistence type="inferred from homology"/>
<dbReference type="InterPro" id="IPR024757">
    <property type="entry name" value="FtsZ_C"/>
</dbReference>
<comment type="caution">
    <text evidence="9">The sequence shown here is derived from an EMBL/GenBank/DDBJ whole genome shotgun (WGS) entry which is preliminary data.</text>
</comment>
<dbReference type="InterPro" id="IPR018316">
    <property type="entry name" value="Tubulin/FtsZ_2-layer-sand-dom"/>
</dbReference>
<dbReference type="AlphaFoldDB" id="A0A1G2IXX1"/>
<dbReference type="GO" id="GO:0005525">
    <property type="term" value="F:GTP binding"/>
    <property type="evidence" value="ECO:0007669"/>
    <property type="project" value="UniProtKB-UniRule"/>
</dbReference>
<dbReference type="InterPro" id="IPR036525">
    <property type="entry name" value="Tubulin/FtsZ_GTPase_sf"/>
</dbReference>
<dbReference type="SMART" id="SM00864">
    <property type="entry name" value="Tubulin"/>
    <property type="match status" value="1"/>
</dbReference>
<dbReference type="Gene3D" id="3.40.50.1440">
    <property type="entry name" value="Tubulin/FtsZ, GTPase domain"/>
    <property type="match status" value="1"/>
</dbReference>
<dbReference type="SUPFAM" id="SSF52490">
    <property type="entry name" value="Tubulin nucleotide-binding domain-like"/>
    <property type="match status" value="1"/>
</dbReference>
<dbReference type="PROSITE" id="PS01135">
    <property type="entry name" value="FTSZ_2"/>
    <property type="match status" value="1"/>
</dbReference>
<comment type="similarity">
    <text evidence="1 4 6">Belongs to the FtsZ family.</text>
</comment>
<accession>A0A1G2IXX1</accession>
<dbReference type="Proteomes" id="UP000178650">
    <property type="component" value="Unassembled WGS sequence"/>
</dbReference>
<protein>
    <recommendedName>
        <fullName evidence="4 5">Cell division protein FtsZ</fullName>
    </recommendedName>
</protein>
<keyword evidence="2 4" id="KW-0547">Nucleotide-binding</keyword>
<comment type="subcellular location">
    <subcellularLocation>
        <location evidence="4">Cytoplasm</location>
    </subcellularLocation>
    <text evidence="4">Assembles at midcell at the inner surface of the cytoplasmic membrane.</text>
</comment>
<keyword evidence="3 4" id="KW-0342">GTP-binding</keyword>
<dbReference type="GO" id="GO:0005737">
    <property type="term" value="C:cytoplasm"/>
    <property type="evidence" value="ECO:0007669"/>
    <property type="project" value="UniProtKB-SubCell"/>
</dbReference>
<dbReference type="GO" id="GO:0005874">
    <property type="term" value="C:microtubule"/>
    <property type="evidence" value="ECO:0007669"/>
    <property type="project" value="InterPro"/>
</dbReference>
<feature type="binding site" evidence="4">
    <location>
        <position position="134"/>
    </location>
    <ligand>
        <name>GTP</name>
        <dbReference type="ChEBI" id="CHEBI:37565"/>
    </ligand>
</feature>
<dbReference type="STRING" id="1802223.A2358_04225"/>
<dbReference type="Pfam" id="PF00091">
    <property type="entry name" value="Tubulin"/>
    <property type="match status" value="1"/>
</dbReference>
<keyword evidence="4" id="KW-0963">Cytoplasm</keyword>
<dbReference type="FunFam" id="3.40.50.1440:FF:000001">
    <property type="entry name" value="Cell division protein FtsZ"/>
    <property type="match status" value="1"/>
</dbReference>